<feature type="compositionally biased region" description="Basic and acidic residues" evidence="1">
    <location>
        <begin position="221"/>
        <end position="235"/>
    </location>
</feature>
<feature type="region of interest" description="Disordered" evidence="1">
    <location>
        <begin position="1"/>
        <end position="22"/>
    </location>
</feature>
<evidence type="ECO:0000313" key="2">
    <source>
        <dbReference type="EMBL" id="KAE9967744.1"/>
    </source>
</evidence>
<dbReference type="Proteomes" id="UP000447873">
    <property type="component" value="Unassembled WGS sequence"/>
</dbReference>
<dbReference type="Proteomes" id="UP000433883">
    <property type="component" value="Unassembled WGS sequence"/>
</dbReference>
<dbReference type="EMBL" id="WNWQ01000450">
    <property type="protein sequence ID" value="KAE9967744.1"/>
    <property type="molecule type" value="Genomic_DNA"/>
</dbReference>
<gene>
    <name evidence="2" type="ORF">BLS_006218</name>
    <name evidence="3" type="ORF">EG328_011436</name>
</gene>
<dbReference type="EMBL" id="WNWS01000085">
    <property type="protein sequence ID" value="KAE9981738.1"/>
    <property type="molecule type" value="Genomic_DNA"/>
</dbReference>
<reference evidence="2 4" key="1">
    <citation type="submission" date="2019-11" db="EMBL/GenBank/DDBJ databases">
        <title>Venturia inaequalis Genome Resource.</title>
        <authorList>
            <person name="Lichtner F.J."/>
        </authorList>
    </citation>
    <scope>NUCLEOTIDE SEQUENCE [LARGE SCALE GENOMIC DNA]</scope>
    <source>
        <strain evidence="3 5">120213</strain>
        <strain evidence="2">Bline_iso_100314</strain>
    </source>
</reference>
<protein>
    <submittedName>
        <fullName evidence="2">Uncharacterized protein</fullName>
    </submittedName>
</protein>
<sequence>MDTNQDASEESHQLSSSDDFPIDSSGENLQSLPKNAIPYGNRYVEQYKAAAKSLRDNKFLAILPVFMISKETVDKLRSMQATYLCRQQHRIDLGFGFLLATVWDHDRLWGEFNFGLWHGTLCIDEIPSPIDLEKKWQFEWRGARTDDPGVVYKGTGSIRFTRRMNGEELVGSNVIGEFVGFKDVGINDDVCSFEGLGPCNVARDITDMLYGWNCLRDVGDAHEEPRQSVERETLARKTGTGHETAEEQDDD</sequence>
<accession>A0A8H3UFH9</accession>
<name>A0A8H3UFH9_VENIN</name>
<proteinExistence type="predicted"/>
<feature type="region of interest" description="Disordered" evidence="1">
    <location>
        <begin position="221"/>
        <end position="251"/>
    </location>
</feature>
<evidence type="ECO:0000256" key="1">
    <source>
        <dbReference type="SAM" id="MobiDB-lite"/>
    </source>
</evidence>
<dbReference type="AlphaFoldDB" id="A0A8H3UFH9"/>
<organism evidence="2 4">
    <name type="scientific">Venturia inaequalis</name>
    <name type="common">Apple scab fungus</name>
    <dbReference type="NCBI Taxonomy" id="5025"/>
    <lineage>
        <taxon>Eukaryota</taxon>
        <taxon>Fungi</taxon>
        <taxon>Dikarya</taxon>
        <taxon>Ascomycota</taxon>
        <taxon>Pezizomycotina</taxon>
        <taxon>Dothideomycetes</taxon>
        <taxon>Pleosporomycetidae</taxon>
        <taxon>Venturiales</taxon>
        <taxon>Venturiaceae</taxon>
        <taxon>Venturia</taxon>
    </lineage>
</organism>
<evidence type="ECO:0000313" key="5">
    <source>
        <dbReference type="Proteomes" id="UP000447873"/>
    </source>
</evidence>
<evidence type="ECO:0000313" key="4">
    <source>
        <dbReference type="Proteomes" id="UP000433883"/>
    </source>
</evidence>
<evidence type="ECO:0000313" key="3">
    <source>
        <dbReference type="EMBL" id="KAE9981738.1"/>
    </source>
</evidence>
<comment type="caution">
    <text evidence="2">The sequence shown here is derived from an EMBL/GenBank/DDBJ whole genome shotgun (WGS) entry which is preliminary data.</text>
</comment>